<gene>
    <name evidence="1" type="ORF">CP49_41405</name>
</gene>
<evidence type="ECO:0000313" key="1">
    <source>
        <dbReference type="EMBL" id="KRR13907.1"/>
    </source>
</evidence>
<proteinExistence type="predicted"/>
<evidence type="ECO:0000313" key="2">
    <source>
        <dbReference type="Proteomes" id="UP000051913"/>
    </source>
</evidence>
<reference evidence="1 2" key="1">
    <citation type="submission" date="2014-03" db="EMBL/GenBank/DDBJ databases">
        <title>Bradyrhizobium valentinum sp. nov., isolated from effective nodules of Lupinus mariae-josephae, a lupine endemic of basic-lime soils in Eastern Spain.</title>
        <authorList>
            <person name="Duran D."/>
            <person name="Rey L."/>
            <person name="Navarro A."/>
            <person name="Busquets A."/>
            <person name="Imperial J."/>
            <person name="Ruiz-Argueso T."/>
        </authorList>
    </citation>
    <scope>NUCLEOTIDE SEQUENCE [LARGE SCALE GENOMIC DNA]</scope>
    <source>
        <strain evidence="1 2">LmjM3</strain>
    </source>
</reference>
<organism evidence="1 2">
    <name type="scientific">Bradyrhizobium valentinum</name>
    <dbReference type="NCBI Taxonomy" id="1518501"/>
    <lineage>
        <taxon>Bacteria</taxon>
        <taxon>Pseudomonadati</taxon>
        <taxon>Pseudomonadota</taxon>
        <taxon>Alphaproteobacteria</taxon>
        <taxon>Hyphomicrobiales</taxon>
        <taxon>Nitrobacteraceae</taxon>
        <taxon>Bradyrhizobium</taxon>
    </lineage>
</organism>
<keyword evidence="2" id="KW-1185">Reference proteome</keyword>
<dbReference type="Proteomes" id="UP000051913">
    <property type="component" value="Unassembled WGS sequence"/>
</dbReference>
<accession>A0A0R3M8H8</accession>
<comment type="caution">
    <text evidence="1">The sequence shown here is derived from an EMBL/GenBank/DDBJ whole genome shotgun (WGS) entry which is preliminary data.</text>
</comment>
<sequence>MAKAKKVVRRAWTKDDVRTMKTMAKAKSGVAKIAKALKRTPGATTVMAAKLGISLSMRD</sequence>
<dbReference type="EMBL" id="LLXX01000013">
    <property type="protein sequence ID" value="KRR13907.1"/>
    <property type="molecule type" value="Genomic_DNA"/>
</dbReference>
<dbReference type="AlphaFoldDB" id="A0A0R3M8H8"/>
<name>A0A0R3M8H8_9BRAD</name>
<protein>
    <submittedName>
        <fullName evidence="1">Uncharacterized protein</fullName>
    </submittedName>
</protein>